<dbReference type="EMBL" id="QZJF01000007">
    <property type="protein sequence ID" value="RJR27730.1"/>
    <property type="molecule type" value="Genomic_DNA"/>
</dbReference>
<evidence type="ECO:0000313" key="2">
    <source>
        <dbReference type="Proteomes" id="UP000265540"/>
    </source>
</evidence>
<comment type="caution">
    <text evidence="1">The sequence shown here is derived from an EMBL/GenBank/DDBJ whole genome shotgun (WGS) entry which is preliminary data.</text>
</comment>
<dbReference type="AlphaFoldDB" id="A0A3A4ZM09"/>
<evidence type="ECO:0000313" key="1">
    <source>
        <dbReference type="EMBL" id="RJR27730.1"/>
    </source>
</evidence>
<organism evidence="1 2">
    <name type="scientific">candidate division WWE3 bacterium</name>
    <dbReference type="NCBI Taxonomy" id="2053526"/>
    <lineage>
        <taxon>Bacteria</taxon>
        <taxon>Katanobacteria</taxon>
    </lineage>
</organism>
<gene>
    <name evidence="1" type="ORF">C4561_01360</name>
</gene>
<sequence length="73" mass="8341">MCPIEEPLKSWLKAETKCEVCGEVIIYLKYLDKAQKVLAPVPTVHHGRCHAIYYGSKLRIRAAKDKEKRGNQS</sequence>
<accession>A0A3A4ZM09</accession>
<proteinExistence type="predicted"/>
<protein>
    <submittedName>
        <fullName evidence="1">Uncharacterized protein</fullName>
    </submittedName>
</protein>
<name>A0A3A4ZM09_UNCKA</name>
<reference evidence="1 2" key="1">
    <citation type="journal article" date="2017" name="ISME J.">
        <title>Energy and carbon metabolisms in a deep terrestrial subsurface fluid microbial community.</title>
        <authorList>
            <person name="Momper L."/>
            <person name="Jungbluth S.P."/>
            <person name="Lee M.D."/>
            <person name="Amend J.P."/>
        </authorList>
    </citation>
    <scope>NUCLEOTIDE SEQUENCE [LARGE SCALE GENOMIC DNA]</scope>
    <source>
        <strain evidence="1">SURF_46</strain>
    </source>
</reference>
<dbReference type="Proteomes" id="UP000265540">
    <property type="component" value="Unassembled WGS sequence"/>
</dbReference>